<name>A0A8K0P2K2_LADFU</name>
<evidence type="ECO:0000259" key="1">
    <source>
        <dbReference type="Pfam" id="PF17900"/>
    </source>
</evidence>
<protein>
    <recommendedName>
        <fullName evidence="1">Aminopeptidase N-like N-terminal domain-containing protein</fullName>
    </recommendedName>
</protein>
<dbReference type="Gene3D" id="2.60.40.1730">
    <property type="entry name" value="tricorn interacting facor f3 domain"/>
    <property type="match status" value="1"/>
</dbReference>
<gene>
    <name evidence="2" type="ORF">J437_LFUL009851</name>
</gene>
<dbReference type="GO" id="GO:0005737">
    <property type="term" value="C:cytoplasm"/>
    <property type="evidence" value="ECO:0007669"/>
    <property type="project" value="TreeGrafter"/>
</dbReference>
<evidence type="ECO:0000313" key="2">
    <source>
        <dbReference type="EMBL" id="KAG8230707.1"/>
    </source>
</evidence>
<evidence type="ECO:0000313" key="3">
    <source>
        <dbReference type="Proteomes" id="UP000792457"/>
    </source>
</evidence>
<dbReference type="Pfam" id="PF17900">
    <property type="entry name" value="Peptidase_M1_N"/>
    <property type="match status" value="1"/>
</dbReference>
<reference evidence="2" key="1">
    <citation type="submission" date="2013-04" db="EMBL/GenBank/DDBJ databases">
        <authorList>
            <person name="Qu J."/>
            <person name="Murali S.C."/>
            <person name="Bandaranaike D."/>
            <person name="Bellair M."/>
            <person name="Blankenburg K."/>
            <person name="Chao H."/>
            <person name="Dinh H."/>
            <person name="Doddapaneni H."/>
            <person name="Downs B."/>
            <person name="Dugan-Rocha S."/>
            <person name="Elkadiri S."/>
            <person name="Gnanaolivu R.D."/>
            <person name="Hernandez B."/>
            <person name="Javaid M."/>
            <person name="Jayaseelan J.C."/>
            <person name="Lee S."/>
            <person name="Li M."/>
            <person name="Ming W."/>
            <person name="Munidasa M."/>
            <person name="Muniz J."/>
            <person name="Nguyen L."/>
            <person name="Ongeri F."/>
            <person name="Osuji N."/>
            <person name="Pu L.-L."/>
            <person name="Puazo M."/>
            <person name="Qu C."/>
            <person name="Quiroz J."/>
            <person name="Raj R."/>
            <person name="Weissenberger G."/>
            <person name="Xin Y."/>
            <person name="Zou X."/>
            <person name="Han Y."/>
            <person name="Richards S."/>
            <person name="Worley K."/>
            <person name="Muzny D."/>
            <person name="Gibbs R."/>
        </authorList>
    </citation>
    <scope>NUCLEOTIDE SEQUENCE</scope>
    <source>
        <strain evidence="2">Sampled in the wild</strain>
    </source>
</reference>
<dbReference type="PANTHER" id="PTHR11533">
    <property type="entry name" value="PROTEASE M1 ZINC METALLOPROTEASE"/>
    <property type="match status" value="1"/>
</dbReference>
<organism evidence="2 3">
    <name type="scientific">Ladona fulva</name>
    <name type="common">Scarce chaser dragonfly</name>
    <name type="synonym">Libellula fulva</name>
    <dbReference type="NCBI Taxonomy" id="123851"/>
    <lineage>
        <taxon>Eukaryota</taxon>
        <taxon>Metazoa</taxon>
        <taxon>Ecdysozoa</taxon>
        <taxon>Arthropoda</taxon>
        <taxon>Hexapoda</taxon>
        <taxon>Insecta</taxon>
        <taxon>Pterygota</taxon>
        <taxon>Palaeoptera</taxon>
        <taxon>Odonata</taxon>
        <taxon>Epiprocta</taxon>
        <taxon>Anisoptera</taxon>
        <taxon>Libelluloidea</taxon>
        <taxon>Libellulidae</taxon>
        <taxon>Ladona</taxon>
    </lineage>
</organism>
<dbReference type="GO" id="GO:0016020">
    <property type="term" value="C:membrane"/>
    <property type="evidence" value="ECO:0007669"/>
    <property type="project" value="TreeGrafter"/>
</dbReference>
<dbReference type="PANTHER" id="PTHR11533:SF294">
    <property type="entry name" value="THYROTROPIN-RELEASING HORMONE-DEGRADING ECTOENZYME"/>
    <property type="match status" value="1"/>
</dbReference>
<sequence>MNSPFVFFHRWIAVTQFESVYARDAFPCFDEPAFKARFLVSLARPQNGFSLSNMRIRATELV</sequence>
<dbReference type="AlphaFoldDB" id="A0A8K0P2K2"/>
<feature type="domain" description="Aminopeptidase N-like N-terminal" evidence="1">
    <location>
        <begin position="10"/>
        <end position="60"/>
    </location>
</feature>
<dbReference type="SUPFAM" id="SSF63737">
    <property type="entry name" value="Leukotriene A4 hydrolase N-terminal domain"/>
    <property type="match status" value="1"/>
</dbReference>
<dbReference type="EMBL" id="KZ308505">
    <property type="protein sequence ID" value="KAG8230707.1"/>
    <property type="molecule type" value="Genomic_DNA"/>
</dbReference>
<proteinExistence type="predicted"/>
<dbReference type="GO" id="GO:0005615">
    <property type="term" value="C:extracellular space"/>
    <property type="evidence" value="ECO:0007669"/>
    <property type="project" value="TreeGrafter"/>
</dbReference>
<dbReference type="GO" id="GO:0006508">
    <property type="term" value="P:proteolysis"/>
    <property type="evidence" value="ECO:0007669"/>
    <property type="project" value="TreeGrafter"/>
</dbReference>
<dbReference type="GO" id="GO:0043171">
    <property type="term" value="P:peptide catabolic process"/>
    <property type="evidence" value="ECO:0007669"/>
    <property type="project" value="TreeGrafter"/>
</dbReference>
<dbReference type="GO" id="GO:0042277">
    <property type="term" value="F:peptide binding"/>
    <property type="evidence" value="ECO:0007669"/>
    <property type="project" value="TreeGrafter"/>
</dbReference>
<dbReference type="InterPro" id="IPR050344">
    <property type="entry name" value="Peptidase_M1_aminopeptidases"/>
</dbReference>
<keyword evidence="3" id="KW-1185">Reference proteome</keyword>
<dbReference type="OrthoDB" id="7699989at2759"/>
<dbReference type="GO" id="GO:0008270">
    <property type="term" value="F:zinc ion binding"/>
    <property type="evidence" value="ECO:0007669"/>
    <property type="project" value="TreeGrafter"/>
</dbReference>
<dbReference type="GO" id="GO:0070006">
    <property type="term" value="F:metalloaminopeptidase activity"/>
    <property type="evidence" value="ECO:0007669"/>
    <property type="project" value="TreeGrafter"/>
</dbReference>
<dbReference type="InterPro" id="IPR042097">
    <property type="entry name" value="Aminopeptidase_N-like_N_sf"/>
</dbReference>
<dbReference type="InterPro" id="IPR045357">
    <property type="entry name" value="Aminopeptidase_N-like_N"/>
</dbReference>
<reference evidence="2" key="2">
    <citation type="submission" date="2017-10" db="EMBL/GenBank/DDBJ databases">
        <title>Ladona fulva Genome sequencing and assembly.</title>
        <authorList>
            <person name="Murali S."/>
            <person name="Richards S."/>
            <person name="Bandaranaike D."/>
            <person name="Bellair M."/>
            <person name="Blankenburg K."/>
            <person name="Chao H."/>
            <person name="Dinh H."/>
            <person name="Doddapaneni H."/>
            <person name="Dugan-Rocha S."/>
            <person name="Elkadiri S."/>
            <person name="Gnanaolivu R."/>
            <person name="Hernandez B."/>
            <person name="Skinner E."/>
            <person name="Javaid M."/>
            <person name="Lee S."/>
            <person name="Li M."/>
            <person name="Ming W."/>
            <person name="Munidasa M."/>
            <person name="Muniz J."/>
            <person name="Nguyen L."/>
            <person name="Hughes D."/>
            <person name="Osuji N."/>
            <person name="Pu L.-L."/>
            <person name="Puazo M."/>
            <person name="Qu C."/>
            <person name="Quiroz J."/>
            <person name="Raj R."/>
            <person name="Weissenberger G."/>
            <person name="Xin Y."/>
            <person name="Zou X."/>
            <person name="Han Y."/>
            <person name="Worley K."/>
            <person name="Muzny D."/>
            <person name="Gibbs R."/>
        </authorList>
    </citation>
    <scope>NUCLEOTIDE SEQUENCE</scope>
    <source>
        <strain evidence="2">Sampled in the wild</strain>
    </source>
</reference>
<comment type="caution">
    <text evidence="2">The sequence shown here is derived from an EMBL/GenBank/DDBJ whole genome shotgun (WGS) entry which is preliminary data.</text>
</comment>
<dbReference type="Proteomes" id="UP000792457">
    <property type="component" value="Unassembled WGS sequence"/>
</dbReference>
<accession>A0A8K0P2K2</accession>